<organism evidence="1 2">
    <name type="scientific">Ammoniphilus resinae</name>
    <dbReference type="NCBI Taxonomy" id="861532"/>
    <lineage>
        <taxon>Bacteria</taxon>
        <taxon>Bacillati</taxon>
        <taxon>Bacillota</taxon>
        <taxon>Bacilli</taxon>
        <taxon>Bacillales</taxon>
        <taxon>Paenibacillaceae</taxon>
        <taxon>Aneurinibacillus group</taxon>
        <taxon>Ammoniphilus</taxon>
    </lineage>
</organism>
<evidence type="ECO:0000313" key="1">
    <source>
        <dbReference type="EMBL" id="MBP1930099.1"/>
    </source>
</evidence>
<accession>A0ABS4GIL4</accession>
<evidence type="ECO:0000313" key="2">
    <source>
        <dbReference type="Proteomes" id="UP001519343"/>
    </source>
</evidence>
<gene>
    <name evidence="1" type="ORF">J2Z37_000086</name>
</gene>
<name>A0ABS4GIL4_9BACL</name>
<sequence length="102" mass="11593">MNNHFVKAILLGILICLAIIAFKPTEKYIQTPTPNVNVDSNNRLIQIAPNTIGIVDTGHSTGKEQLVIFEYDPTKKTFKVVHTLEYEDIFTHPREYGIPVRE</sequence>
<comment type="caution">
    <text evidence="1">The sequence shown here is derived from an EMBL/GenBank/DDBJ whole genome shotgun (WGS) entry which is preliminary data.</text>
</comment>
<dbReference type="Proteomes" id="UP001519343">
    <property type="component" value="Unassembled WGS sequence"/>
</dbReference>
<keyword evidence="2" id="KW-1185">Reference proteome</keyword>
<reference evidence="1 2" key="1">
    <citation type="submission" date="2021-03" db="EMBL/GenBank/DDBJ databases">
        <title>Genomic Encyclopedia of Type Strains, Phase IV (KMG-IV): sequencing the most valuable type-strain genomes for metagenomic binning, comparative biology and taxonomic classification.</title>
        <authorList>
            <person name="Goeker M."/>
        </authorList>
    </citation>
    <scope>NUCLEOTIDE SEQUENCE [LARGE SCALE GENOMIC DNA]</scope>
    <source>
        <strain evidence="1 2">DSM 24738</strain>
    </source>
</reference>
<proteinExistence type="predicted"/>
<dbReference type="EMBL" id="JAGGKT010000001">
    <property type="protein sequence ID" value="MBP1930099.1"/>
    <property type="molecule type" value="Genomic_DNA"/>
</dbReference>
<protein>
    <submittedName>
        <fullName evidence="1">Uncharacterized protein</fullName>
    </submittedName>
</protein>
<dbReference type="RefSeq" id="WP_209807818.1">
    <property type="nucleotide sequence ID" value="NZ_JAGGKT010000001.1"/>
</dbReference>